<proteinExistence type="predicted"/>
<name>A0AAN7VR38_9PEZI</name>
<dbReference type="Proteomes" id="UP001310594">
    <property type="component" value="Unassembled WGS sequence"/>
</dbReference>
<reference evidence="1" key="1">
    <citation type="submission" date="2023-08" db="EMBL/GenBank/DDBJ databases">
        <title>Black Yeasts Isolated from many extreme environments.</title>
        <authorList>
            <person name="Coleine C."/>
            <person name="Stajich J.E."/>
            <person name="Selbmann L."/>
        </authorList>
    </citation>
    <scope>NUCLEOTIDE SEQUENCE</scope>
    <source>
        <strain evidence="1">CCFEE 5810</strain>
    </source>
</reference>
<evidence type="ECO:0000313" key="2">
    <source>
        <dbReference type="Proteomes" id="UP001310594"/>
    </source>
</evidence>
<organism evidence="1 2">
    <name type="scientific">Elasticomyces elasticus</name>
    <dbReference type="NCBI Taxonomy" id="574655"/>
    <lineage>
        <taxon>Eukaryota</taxon>
        <taxon>Fungi</taxon>
        <taxon>Dikarya</taxon>
        <taxon>Ascomycota</taxon>
        <taxon>Pezizomycotina</taxon>
        <taxon>Dothideomycetes</taxon>
        <taxon>Dothideomycetidae</taxon>
        <taxon>Mycosphaerellales</taxon>
        <taxon>Teratosphaeriaceae</taxon>
        <taxon>Elasticomyces</taxon>
    </lineage>
</organism>
<comment type="caution">
    <text evidence="1">The sequence shown here is derived from an EMBL/GenBank/DDBJ whole genome shotgun (WGS) entry which is preliminary data.</text>
</comment>
<evidence type="ECO:0000313" key="1">
    <source>
        <dbReference type="EMBL" id="KAK5699475.1"/>
    </source>
</evidence>
<protein>
    <submittedName>
        <fullName evidence="1">Uncharacterized protein</fullName>
    </submittedName>
</protein>
<gene>
    <name evidence="1" type="ORF">LTR97_005603</name>
</gene>
<accession>A0AAN7VR38</accession>
<dbReference type="AlphaFoldDB" id="A0AAN7VR38"/>
<sequence length="77" mass="8979">MEITFDFNNKRMFRNPNVFNTRSKTIVVKVGRLKTFGDLLTKFGEAIREFELEELDWFGGRVKLLGGHRATSAWGQR</sequence>
<dbReference type="EMBL" id="JAVRQU010000008">
    <property type="protein sequence ID" value="KAK5699475.1"/>
    <property type="molecule type" value="Genomic_DNA"/>
</dbReference>